<name>A0ABT9HKS5_9SPHN</name>
<keyword evidence="3 6" id="KW-0812">Transmembrane</keyword>
<keyword evidence="5 6" id="KW-0472">Membrane</keyword>
<dbReference type="RefSeq" id="WP_305931222.1">
    <property type="nucleotide sequence ID" value="NZ_JAVAIM010000001.1"/>
</dbReference>
<feature type="transmembrane region" description="Helical" evidence="6">
    <location>
        <begin position="190"/>
        <end position="212"/>
    </location>
</feature>
<dbReference type="PIRSF" id="PIRSF035875">
    <property type="entry name" value="RNase_BN"/>
    <property type="match status" value="1"/>
</dbReference>
<dbReference type="InterPro" id="IPR017039">
    <property type="entry name" value="Virul_fac_BrkB"/>
</dbReference>
<reference evidence="7 8" key="1">
    <citation type="submission" date="2023-08" db="EMBL/GenBank/DDBJ databases">
        <title>genomic of G39.</title>
        <authorList>
            <person name="Wang Y."/>
        </authorList>
    </citation>
    <scope>NUCLEOTIDE SEQUENCE [LARGE SCALE GENOMIC DNA]</scope>
    <source>
        <strain evidence="7 8">G39</strain>
    </source>
</reference>
<evidence type="ECO:0000256" key="6">
    <source>
        <dbReference type="SAM" id="Phobius"/>
    </source>
</evidence>
<protein>
    <submittedName>
        <fullName evidence="7">YihY/virulence factor BrkB family protein</fullName>
    </submittedName>
</protein>
<feature type="transmembrane region" description="Helical" evidence="6">
    <location>
        <begin position="155"/>
        <end position="178"/>
    </location>
</feature>
<dbReference type="PANTHER" id="PTHR30213">
    <property type="entry name" value="INNER MEMBRANE PROTEIN YHJD"/>
    <property type="match status" value="1"/>
</dbReference>
<feature type="transmembrane region" description="Helical" evidence="6">
    <location>
        <begin position="20"/>
        <end position="42"/>
    </location>
</feature>
<accession>A0ABT9HKS5</accession>
<feature type="transmembrane region" description="Helical" evidence="6">
    <location>
        <begin position="224"/>
        <end position="244"/>
    </location>
</feature>
<proteinExistence type="predicted"/>
<evidence type="ECO:0000256" key="2">
    <source>
        <dbReference type="ARBA" id="ARBA00022475"/>
    </source>
</evidence>
<dbReference type="EMBL" id="JAVAIM010000001">
    <property type="protein sequence ID" value="MDP4573744.1"/>
    <property type="molecule type" value="Genomic_DNA"/>
</dbReference>
<gene>
    <name evidence="7" type="ORF">Q9K02_01155</name>
</gene>
<evidence type="ECO:0000313" key="8">
    <source>
        <dbReference type="Proteomes" id="UP001240639"/>
    </source>
</evidence>
<evidence type="ECO:0000256" key="5">
    <source>
        <dbReference type="ARBA" id="ARBA00023136"/>
    </source>
</evidence>
<evidence type="ECO:0000256" key="4">
    <source>
        <dbReference type="ARBA" id="ARBA00022989"/>
    </source>
</evidence>
<comment type="caution">
    <text evidence="7">The sequence shown here is derived from an EMBL/GenBank/DDBJ whole genome shotgun (WGS) entry which is preliminary data.</text>
</comment>
<organism evidence="7 8">
    <name type="scientific">Qipengyuania profundimaris</name>
    <dbReference type="NCBI Taxonomy" id="3067652"/>
    <lineage>
        <taxon>Bacteria</taxon>
        <taxon>Pseudomonadati</taxon>
        <taxon>Pseudomonadota</taxon>
        <taxon>Alphaproteobacteria</taxon>
        <taxon>Sphingomonadales</taxon>
        <taxon>Erythrobacteraceae</taxon>
        <taxon>Qipengyuania</taxon>
    </lineage>
</organism>
<feature type="transmembrane region" description="Helical" evidence="6">
    <location>
        <begin position="125"/>
        <end position="149"/>
    </location>
</feature>
<dbReference type="PANTHER" id="PTHR30213:SF0">
    <property type="entry name" value="UPF0761 MEMBRANE PROTEIN YIHY"/>
    <property type="match status" value="1"/>
</dbReference>
<evidence type="ECO:0000256" key="1">
    <source>
        <dbReference type="ARBA" id="ARBA00004651"/>
    </source>
</evidence>
<dbReference type="NCBIfam" id="TIGR00765">
    <property type="entry name" value="yihY_not_rbn"/>
    <property type="match status" value="1"/>
</dbReference>
<comment type="subcellular location">
    <subcellularLocation>
        <location evidence="1">Cell membrane</location>
        <topology evidence="1">Multi-pass membrane protein</topology>
    </subcellularLocation>
</comment>
<keyword evidence="2" id="KW-1003">Cell membrane</keyword>
<feature type="transmembrane region" description="Helical" evidence="6">
    <location>
        <begin position="84"/>
        <end position="105"/>
    </location>
</feature>
<sequence>MKSAWAAGSENNISLVAAGIAHYALLALVPALGAVVLGYGLFADPATVSQHITTLADVLPPSAATLIGDQLEQISEGSGGAKGFGLLIALALALIGARGAANALLTGLNIAFEVSEPRSFLRSNLVALAITLAGVAGIVALAALIAASAALSGPLASIIGLVLLAISAVAGAMLLYHYAPAGPRADWSAALRGAVIFAILWIVATGAFAFYASNFADYNATYGSLGAVVALITWFWVSGFALLFGAEIVAVTTKADAGG</sequence>
<dbReference type="Proteomes" id="UP001240639">
    <property type="component" value="Unassembled WGS sequence"/>
</dbReference>
<evidence type="ECO:0000313" key="7">
    <source>
        <dbReference type="EMBL" id="MDP4573744.1"/>
    </source>
</evidence>
<keyword evidence="8" id="KW-1185">Reference proteome</keyword>
<dbReference type="Pfam" id="PF03631">
    <property type="entry name" value="Virul_fac_BrkB"/>
    <property type="match status" value="1"/>
</dbReference>
<keyword evidence="4 6" id="KW-1133">Transmembrane helix</keyword>
<evidence type="ECO:0000256" key="3">
    <source>
        <dbReference type="ARBA" id="ARBA00022692"/>
    </source>
</evidence>